<dbReference type="Gene3D" id="3.90.76.10">
    <property type="entry name" value="Dipeptide-binding Protein, Domain 1"/>
    <property type="match status" value="1"/>
</dbReference>
<keyword evidence="7" id="KW-1185">Reference proteome</keyword>
<evidence type="ECO:0000256" key="4">
    <source>
        <dbReference type="SAM" id="SignalP"/>
    </source>
</evidence>
<name>A0A3D8GNW4_9BACI</name>
<comment type="caution">
    <text evidence="6">The sequence shown here is derived from an EMBL/GenBank/DDBJ whole genome shotgun (WGS) entry which is preliminary data.</text>
</comment>
<evidence type="ECO:0000313" key="6">
    <source>
        <dbReference type="EMBL" id="RDU36017.1"/>
    </source>
</evidence>
<dbReference type="InterPro" id="IPR039424">
    <property type="entry name" value="SBP_5"/>
</dbReference>
<gene>
    <name evidence="6" type="ORF">DRW41_15625</name>
</gene>
<dbReference type="Gene3D" id="3.10.105.10">
    <property type="entry name" value="Dipeptide-binding Protein, Domain 3"/>
    <property type="match status" value="1"/>
</dbReference>
<dbReference type="Proteomes" id="UP000257144">
    <property type="component" value="Unassembled WGS sequence"/>
</dbReference>
<sequence length="535" mass="60641">MFKKFKSLLISGVAAAVVLSTFAMPVDAAARKGFDKNKVGGNLVFSTFADATRLTPGTTSDAVSNRLQGMMFDGLVSTDIKNNIIPSLATSWKIENNTKRYTFNLRKDVKFHDGKPLTAHDVVFTFQMLLHKDSINPYKGSISMIDKVTAKDNYTVVFDLKDPSPLFLYTVGYAIIPKHKFPNGVKSFNDSSFHRNPVGSGPFKFKEWKTAQRVVLTANTSYWDGRPYMNQVTMKILPDANVEVVNLLKYQVDFVESINPKSVATVQKNKNLRIVKYDQGRYDYIGLNQKDPLFADMKVRQALSYGLNRPAIVNTILLKNAQLASGPIHPMEAPYNKNVKPLAYDVKKANDLLDDAGWKMGSSGYREKNGKVMEITLTYNNGNKVREDIAKIAQQDWKKIGVKTTIRSYDFSIWLEKIDAGEVTAHVSAWSLGTNPDKYGLWHSSQYPSNNNQAVKDARVDQIMEAFRKEPNAAKRNALYQELHKILNDKAYSLWLHHPKGFAGMHKDLAGVQFSLYSRYFNIPDWYWKDPKKRK</sequence>
<accession>A0A3D8GNW4</accession>
<dbReference type="GO" id="GO:0042597">
    <property type="term" value="C:periplasmic space"/>
    <property type="evidence" value="ECO:0007669"/>
    <property type="project" value="UniProtKB-ARBA"/>
</dbReference>
<dbReference type="PANTHER" id="PTHR30290:SF9">
    <property type="entry name" value="OLIGOPEPTIDE-BINDING PROTEIN APPA"/>
    <property type="match status" value="1"/>
</dbReference>
<evidence type="ECO:0000313" key="7">
    <source>
        <dbReference type="Proteomes" id="UP000257144"/>
    </source>
</evidence>
<keyword evidence="2" id="KW-0813">Transport</keyword>
<keyword evidence="3 4" id="KW-0732">Signal</keyword>
<evidence type="ECO:0000256" key="1">
    <source>
        <dbReference type="ARBA" id="ARBA00005695"/>
    </source>
</evidence>
<comment type="similarity">
    <text evidence="1">Belongs to the bacterial solute-binding protein 5 family.</text>
</comment>
<protein>
    <recommendedName>
        <fullName evidence="5">Solute-binding protein family 5 domain-containing protein</fullName>
    </recommendedName>
</protein>
<organism evidence="6 7">
    <name type="scientific">Neobacillus piezotolerans</name>
    <dbReference type="NCBI Taxonomy" id="2259171"/>
    <lineage>
        <taxon>Bacteria</taxon>
        <taxon>Bacillati</taxon>
        <taxon>Bacillota</taxon>
        <taxon>Bacilli</taxon>
        <taxon>Bacillales</taxon>
        <taxon>Bacillaceae</taxon>
        <taxon>Neobacillus</taxon>
    </lineage>
</organism>
<dbReference type="GO" id="GO:0043190">
    <property type="term" value="C:ATP-binding cassette (ABC) transporter complex"/>
    <property type="evidence" value="ECO:0007669"/>
    <property type="project" value="InterPro"/>
</dbReference>
<dbReference type="OrthoDB" id="9796817at2"/>
<dbReference type="RefSeq" id="WP_115452946.1">
    <property type="nucleotide sequence ID" value="NZ_QNQT01000007.1"/>
</dbReference>
<dbReference type="Gene3D" id="3.40.190.10">
    <property type="entry name" value="Periplasmic binding protein-like II"/>
    <property type="match status" value="1"/>
</dbReference>
<evidence type="ECO:0000256" key="2">
    <source>
        <dbReference type="ARBA" id="ARBA00022448"/>
    </source>
</evidence>
<feature type="chain" id="PRO_5038688881" description="Solute-binding protein family 5 domain-containing protein" evidence="4">
    <location>
        <begin position="24"/>
        <end position="535"/>
    </location>
</feature>
<feature type="signal peptide" evidence="4">
    <location>
        <begin position="1"/>
        <end position="23"/>
    </location>
</feature>
<evidence type="ECO:0000256" key="3">
    <source>
        <dbReference type="ARBA" id="ARBA00022729"/>
    </source>
</evidence>
<dbReference type="GO" id="GO:1904680">
    <property type="term" value="F:peptide transmembrane transporter activity"/>
    <property type="evidence" value="ECO:0007669"/>
    <property type="project" value="TreeGrafter"/>
</dbReference>
<reference evidence="6 7" key="1">
    <citation type="submission" date="2018-07" db="EMBL/GenBank/DDBJ databases">
        <title>Bacillus sp. YLB-04 draft genome sequence.</title>
        <authorList>
            <person name="Yu L."/>
            <person name="Tang X."/>
        </authorList>
    </citation>
    <scope>NUCLEOTIDE SEQUENCE [LARGE SCALE GENOMIC DNA]</scope>
    <source>
        <strain evidence="6 7">YLB-04</strain>
    </source>
</reference>
<dbReference type="InterPro" id="IPR000914">
    <property type="entry name" value="SBP_5_dom"/>
</dbReference>
<dbReference type="SUPFAM" id="SSF53850">
    <property type="entry name" value="Periplasmic binding protein-like II"/>
    <property type="match status" value="1"/>
</dbReference>
<dbReference type="PIRSF" id="PIRSF002741">
    <property type="entry name" value="MppA"/>
    <property type="match status" value="1"/>
</dbReference>
<dbReference type="InterPro" id="IPR030678">
    <property type="entry name" value="Peptide/Ni-bd"/>
</dbReference>
<feature type="domain" description="Solute-binding protein family 5" evidence="5">
    <location>
        <begin position="84"/>
        <end position="446"/>
    </location>
</feature>
<dbReference type="PANTHER" id="PTHR30290">
    <property type="entry name" value="PERIPLASMIC BINDING COMPONENT OF ABC TRANSPORTER"/>
    <property type="match status" value="1"/>
</dbReference>
<dbReference type="EMBL" id="QNQT01000007">
    <property type="protein sequence ID" value="RDU36017.1"/>
    <property type="molecule type" value="Genomic_DNA"/>
</dbReference>
<dbReference type="GO" id="GO:0015833">
    <property type="term" value="P:peptide transport"/>
    <property type="evidence" value="ECO:0007669"/>
    <property type="project" value="TreeGrafter"/>
</dbReference>
<evidence type="ECO:0000259" key="5">
    <source>
        <dbReference type="Pfam" id="PF00496"/>
    </source>
</evidence>
<proteinExistence type="inferred from homology"/>
<dbReference type="Pfam" id="PF00496">
    <property type="entry name" value="SBP_bac_5"/>
    <property type="match status" value="1"/>
</dbReference>
<dbReference type="AlphaFoldDB" id="A0A3D8GNW4"/>